<sequence length="517" mass="54771">MSDVAQRQIPAADGPRESTGSLVHHLLDTARRTPGAPALLLGPYALDYRTLERSTAVVAARLRADGLTAGDRIGLMLPNVPEFAVLYYGVLRAGGVVVPLNPLLKEREVAFHLADSGARALYAWDGVPGEPAEGAAKADVPHHPVSLGQFTPTGTEDLESADALTERGPDDDAVILYTSGTTGHPKGAQLTHRNLASNTAATAGLARLTGADTILGCLPLFHAFGQLTGLNAAVLSGASLALVPRFDPAAVLATLAATRATVFEGVPTMFAGLLHHPDVANADASSLRLCISGGAAMPVEVLHAFEEAFGCDVLEGYGLSETSPVAAFNHLDRPRKAGSIGTPIAGVELSILDPEGTELADGETGELAVRGPNVMKGYWRRPEATAEVLLPDGRLRTGDLARRDADGFYYIVDRKKDLIIRGGYNVYPRELEEVLYEHPAVLEAAVLPVPDARLGEEVGAAVVLRPGAEETPESLRAWMKERVAAYKYPRRVWFLAALPKGPTGKIQKRDIEVPSAD</sequence>
<evidence type="ECO:0000256" key="1">
    <source>
        <dbReference type="ARBA" id="ARBA00006432"/>
    </source>
</evidence>
<dbReference type="Gene3D" id="3.30.300.30">
    <property type="match status" value="1"/>
</dbReference>
<proteinExistence type="inferred from homology"/>
<keyword evidence="2 5" id="KW-0436">Ligase</keyword>
<dbReference type="GO" id="GO:0016878">
    <property type="term" value="F:acid-thiol ligase activity"/>
    <property type="evidence" value="ECO:0007669"/>
    <property type="project" value="UniProtKB-ARBA"/>
</dbReference>
<evidence type="ECO:0000259" key="3">
    <source>
        <dbReference type="Pfam" id="PF00501"/>
    </source>
</evidence>
<dbReference type="AlphaFoldDB" id="A0ABD5E3Q1"/>
<evidence type="ECO:0000256" key="2">
    <source>
        <dbReference type="ARBA" id="ARBA00022598"/>
    </source>
</evidence>
<dbReference type="RefSeq" id="WP_254667077.1">
    <property type="nucleotide sequence ID" value="NZ_JAVRER010000008.1"/>
</dbReference>
<feature type="domain" description="AMP-binding enzyme C-terminal" evidence="4">
    <location>
        <begin position="430"/>
        <end position="505"/>
    </location>
</feature>
<gene>
    <name evidence="5" type="ORF">RM574_06965</name>
</gene>
<dbReference type="InterPro" id="IPR050237">
    <property type="entry name" value="ATP-dep_AMP-bd_enzyme"/>
</dbReference>
<dbReference type="Pfam" id="PF00501">
    <property type="entry name" value="AMP-binding"/>
    <property type="match status" value="1"/>
</dbReference>
<evidence type="ECO:0000313" key="6">
    <source>
        <dbReference type="Proteomes" id="UP001183607"/>
    </source>
</evidence>
<reference evidence="6" key="1">
    <citation type="submission" date="2023-07" db="EMBL/GenBank/DDBJ databases">
        <title>30 novel species of actinomycetes from the DSMZ collection.</title>
        <authorList>
            <person name="Nouioui I."/>
        </authorList>
    </citation>
    <scope>NUCLEOTIDE SEQUENCE [LARGE SCALE GENOMIC DNA]</scope>
    <source>
        <strain evidence="6">DSM 41982</strain>
    </source>
</reference>
<dbReference type="PROSITE" id="PS00455">
    <property type="entry name" value="AMP_BINDING"/>
    <property type="match status" value="1"/>
</dbReference>
<comment type="similarity">
    <text evidence="1">Belongs to the ATP-dependent AMP-binding enzyme family.</text>
</comment>
<dbReference type="InterPro" id="IPR020845">
    <property type="entry name" value="AMP-binding_CS"/>
</dbReference>
<name>A0ABD5E3Q1_9ACTN</name>
<evidence type="ECO:0000259" key="4">
    <source>
        <dbReference type="Pfam" id="PF13193"/>
    </source>
</evidence>
<dbReference type="Pfam" id="PF13193">
    <property type="entry name" value="AMP-binding_C"/>
    <property type="match status" value="1"/>
</dbReference>
<dbReference type="CDD" id="cd05936">
    <property type="entry name" value="FC-FACS_FadD_like"/>
    <property type="match status" value="1"/>
</dbReference>
<feature type="domain" description="AMP-dependent synthetase/ligase" evidence="3">
    <location>
        <begin position="28"/>
        <end position="379"/>
    </location>
</feature>
<dbReference type="Proteomes" id="UP001183607">
    <property type="component" value="Unassembled WGS sequence"/>
</dbReference>
<dbReference type="InterPro" id="IPR025110">
    <property type="entry name" value="AMP-bd_C"/>
</dbReference>
<dbReference type="Gene3D" id="3.40.50.12780">
    <property type="entry name" value="N-terminal domain of ligase-like"/>
    <property type="match status" value="1"/>
</dbReference>
<organism evidence="5 6">
    <name type="scientific">Streptomyces evansiae</name>
    <dbReference type="NCBI Taxonomy" id="3075535"/>
    <lineage>
        <taxon>Bacteria</taxon>
        <taxon>Bacillati</taxon>
        <taxon>Actinomycetota</taxon>
        <taxon>Actinomycetes</taxon>
        <taxon>Kitasatosporales</taxon>
        <taxon>Streptomycetaceae</taxon>
        <taxon>Streptomyces</taxon>
    </lineage>
</organism>
<dbReference type="FunFam" id="3.30.300.30:FF:000008">
    <property type="entry name" value="2,3-dihydroxybenzoate-AMP ligase"/>
    <property type="match status" value="1"/>
</dbReference>
<evidence type="ECO:0000313" key="5">
    <source>
        <dbReference type="EMBL" id="MDT0415232.1"/>
    </source>
</evidence>
<dbReference type="PANTHER" id="PTHR43767:SF1">
    <property type="entry name" value="NONRIBOSOMAL PEPTIDE SYNTHASE PES1 (EUROFUNG)-RELATED"/>
    <property type="match status" value="1"/>
</dbReference>
<comment type="caution">
    <text evidence="5">The sequence shown here is derived from an EMBL/GenBank/DDBJ whole genome shotgun (WGS) entry which is preliminary data.</text>
</comment>
<accession>A0ABD5E3Q1</accession>
<dbReference type="SUPFAM" id="SSF56801">
    <property type="entry name" value="Acetyl-CoA synthetase-like"/>
    <property type="match status" value="1"/>
</dbReference>
<dbReference type="PANTHER" id="PTHR43767">
    <property type="entry name" value="LONG-CHAIN-FATTY-ACID--COA LIGASE"/>
    <property type="match status" value="1"/>
</dbReference>
<dbReference type="EMBL" id="JAVRER010000008">
    <property type="protein sequence ID" value="MDT0415232.1"/>
    <property type="molecule type" value="Genomic_DNA"/>
</dbReference>
<dbReference type="InterPro" id="IPR000873">
    <property type="entry name" value="AMP-dep_synth/lig_dom"/>
</dbReference>
<protein>
    <submittedName>
        <fullName evidence="5">Long-chain fatty acid--CoA ligase</fullName>
    </submittedName>
</protein>
<dbReference type="InterPro" id="IPR042099">
    <property type="entry name" value="ANL_N_sf"/>
</dbReference>
<dbReference type="InterPro" id="IPR045851">
    <property type="entry name" value="AMP-bd_C_sf"/>
</dbReference>